<keyword evidence="2" id="KW-1185">Reference proteome</keyword>
<accession>A0A822XIZ4</accession>
<comment type="caution">
    <text evidence="1">The sequence shown here is derived from an EMBL/GenBank/DDBJ whole genome shotgun (WGS) entry which is preliminary data.</text>
</comment>
<proteinExistence type="predicted"/>
<sequence>MHYTQVKVCMRGEVEKKRCFLVSFAKHLSNSTEAVNLSYHMIWNTPSPSKMAFMT</sequence>
<evidence type="ECO:0000313" key="1">
    <source>
        <dbReference type="EMBL" id="DAD19972.1"/>
    </source>
</evidence>
<dbReference type="Proteomes" id="UP000607653">
    <property type="component" value="Unassembled WGS sequence"/>
</dbReference>
<organism evidence="1 2">
    <name type="scientific">Nelumbo nucifera</name>
    <name type="common">Sacred lotus</name>
    <dbReference type="NCBI Taxonomy" id="4432"/>
    <lineage>
        <taxon>Eukaryota</taxon>
        <taxon>Viridiplantae</taxon>
        <taxon>Streptophyta</taxon>
        <taxon>Embryophyta</taxon>
        <taxon>Tracheophyta</taxon>
        <taxon>Spermatophyta</taxon>
        <taxon>Magnoliopsida</taxon>
        <taxon>Proteales</taxon>
        <taxon>Nelumbonaceae</taxon>
        <taxon>Nelumbo</taxon>
    </lineage>
</organism>
<name>A0A822XIZ4_NELNU</name>
<reference evidence="1 2" key="1">
    <citation type="journal article" date="2020" name="Mol. Biol. Evol.">
        <title>Distinct Expression and Methylation Patterns for Genes with Different Fates following a Single Whole-Genome Duplication in Flowering Plants.</title>
        <authorList>
            <person name="Shi T."/>
            <person name="Rahmani R.S."/>
            <person name="Gugger P.F."/>
            <person name="Wang M."/>
            <person name="Li H."/>
            <person name="Zhang Y."/>
            <person name="Li Z."/>
            <person name="Wang Q."/>
            <person name="Van de Peer Y."/>
            <person name="Marchal K."/>
            <person name="Chen J."/>
        </authorList>
    </citation>
    <scope>NUCLEOTIDE SEQUENCE [LARGE SCALE GENOMIC DNA]</scope>
    <source>
        <tissue evidence="1">Leaf</tissue>
    </source>
</reference>
<dbReference type="EMBL" id="DUZY01000001">
    <property type="protein sequence ID" value="DAD19972.1"/>
    <property type="molecule type" value="Genomic_DNA"/>
</dbReference>
<dbReference type="AlphaFoldDB" id="A0A822XIZ4"/>
<evidence type="ECO:0000313" key="2">
    <source>
        <dbReference type="Proteomes" id="UP000607653"/>
    </source>
</evidence>
<gene>
    <name evidence="1" type="ORF">HUJ06_021435</name>
</gene>
<protein>
    <submittedName>
        <fullName evidence="1">Uncharacterized protein</fullName>
    </submittedName>
</protein>